<dbReference type="Proteomes" id="UP001283361">
    <property type="component" value="Unassembled WGS sequence"/>
</dbReference>
<dbReference type="EMBL" id="JAWDGP010006369">
    <property type="protein sequence ID" value="KAK3742212.1"/>
    <property type="molecule type" value="Genomic_DNA"/>
</dbReference>
<evidence type="ECO:0000313" key="2">
    <source>
        <dbReference type="Proteomes" id="UP001283361"/>
    </source>
</evidence>
<protein>
    <submittedName>
        <fullName evidence="1">Uncharacterized protein</fullName>
    </submittedName>
</protein>
<sequence length="150" mass="17339">MFHLPSVTTMRRTMAKPDIYPDFPSSILDAFKSCLARNEESISCAGRFLPLYQYLDRWELNHSPLDSSGPWPNLCFYITGLDEGGSCVRQSPKRFSHQGQTRYDPGLLERWLLSRDLEFLTFLVSIISKLPTLLSQHMHSNRLCCEFYLA</sequence>
<organism evidence="1 2">
    <name type="scientific">Elysia crispata</name>
    <name type="common">lettuce slug</name>
    <dbReference type="NCBI Taxonomy" id="231223"/>
    <lineage>
        <taxon>Eukaryota</taxon>
        <taxon>Metazoa</taxon>
        <taxon>Spiralia</taxon>
        <taxon>Lophotrochozoa</taxon>
        <taxon>Mollusca</taxon>
        <taxon>Gastropoda</taxon>
        <taxon>Heterobranchia</taxon>
        <taxon>Euthyneura</taxon>
        <taxon>Panpulmonata</taxon>
        <taxon>Sacoglossa</taxon>
        <taxon>Placobranchoidea</taxon>
        <taxon>Plakobranchidae</taxon>
        <taxon>Elysia</taxon>
    </lineage>
</organism>
<gene>
    <name evidence="1" type="ORF">RRG08_064353</name>
</gene>
<dbReference type="AlphaFoldDB" id="A0AAE0YE43"/>
<keyword evidence="2" id="KW-1185">Reference proteome</keyword>
<name>A0AAE0YE43_9GAST</name>
<accession>A0AAE0YE43</accession>
<proteinExistence type="predicted"/>
<comment type="caution">
    <text evidence="1">The sequence shown here is derived from an EMBL/GenBank/DDBJ whole genome shotgun (WGS) entry which is preliminary data.</text>
</comment>
<reference evidence="1" key="1">
    <citation type="journal article" date="2023" name="G3 (Bethesda)">
        <title>A reference genome for the long-term kleptoplast-retaining sea slug Elysia crispata morphotype clarki.</title>
        <authorList>
            <person name="Eastman K.E."/>
            <person name="Pendleton A.L."/>
            <person name="Shaikh M.A."/>
            <person name="Suttiyut T."/>
            <person name="Ogas R."/>
            <person name="Tomko P."/>
            <person name="Gavelis G."/>
            <person name="Widhalm J.R."/>
            <person name="Wisecaver J.H."/>
        </authorList>
    </citation>
    <scope>NUCLEOTIDE SEQUENCE</scope>
    <source>
        <strain evidence="1">ECLA1</strain>
    </source>
</reference>
<evidence type="ECO:0000313" key="1">
    <source>
        <dbReference type="EMBL" id="KAK3742212.1"/>
    </source>
</evidence>